<feature type="domain" description="RNA polymerase sigma factor 70 region 4 type 2" evidence="6">
    <location>
        <begin position="132"/>
        <end position="182"/>
    </location>
</feature>
<dbReference type="InterPro" id="IPR039425">
    <property type="entry name" value="RNA_pol_sigma-70-like"/>
</dbReference>
<dbReference type="Gene3D" id="1.10.1740.10">
    <property type="match status" value="1"/>
</dbReference>
<evidence type="ECO:0000313" key="7">
    <source>
        <dbReference type="EMBL" id="SHI95210.1"/>
    </source>
</evidence>
<gene>
    <name evidence="7" type="ORF">SAMN04487911_10872</name>
</gene>
<dbReference type="InterPro" id="IPR007627">
    <property type="entry name" value="RNA_pol_sigma70_r2"/>
</dbReference>
<dbReference type="GO" id="GO:0006352">
    <property type="term" value="P:DNA-templated transcription initiation"/>
    <property type="evidence" value="ECO:0007669"/>
    <property type="project" value="InterPro"/>
</dbReference>
<dbReference type="NCBIfam" id="TIGR02937">
    <property type="entry name" value="sigma70-ECF"/>
    <property type="match status" value="1"/>
</dbReference>
<dbReference type="SUPFAM" id="SSF88659">
    <property type="entry name" value="Sigma3 and sigma4 domains of RNA polymerase sigma factors"/>
    <property type="match status" value="1"/>
</dbReference>
<dbReference type="Pfam" id="PF08281">
    <property type="entry name" value="Sigma70_r4_2"/>
    <property type="match status" value="1"/>
</dbReference>
<dbReference type="InterPro" id="IPR013325">
    <property type="entry name" value="RNA_pol_sigma_r2"/>
</dbReference>
<dbReference type="NCBIfam" id="TIGR02985">
    <property type="entry name" value="Sig70_bacteroi1"/>
    <property type="match status" value="1"/>
</dbReference>
<evidence type="ECO:0000256" key="4">
    <source>
        <dbReference type="ARBA" id="ARBA00023163"/>
    </source>
</evidence>
<dbReference type="InterPro" id="IPR013324">
    <property type="entry name" value="RNA_pol_sigma_r3/r4-like"/>
</dbReference>
<keyword evidence="2" id="KW-0805">Transcription regulation</keyword>
<dbReference type="EMBL" id="FQYX01000008">
    <property type="protein sequence ID" value="SHI95210.1"/>
    <property type="molecule type" value="Genomic_DNA"/>
</dbReference>
<proteinExistence type="inferred from homology"/>
<keyword evidence="4" id="KW-0804">Transcription</keyword>
<dbReference type="Gene3D" id="1.10.10.10">
    <property type="entry name" value="Winged helix-like DNA-binding domain superfamily/Winged helix DNA-binding domain"/>
    <property type="match status" value="1"/>
</dbReference>
<evidence type="ECO:0000256" key="1">
    <source>
        <dbReference type="ARBA" id="ARBA00010641"/>
    </source>
</evidence>
<dbReference type="OrthoDB" id="1100095at2"/>
<dbReference type="STRING" id="558155.SAMN04487911_10872"/>
<evidence type="ECO:0000313" key="8">
    <source>
        <dbReference type="Proteomes" id="UP000184231"/>
    </source>
</evidence>
<dbReference type="PANTHER" id="PTHR43133:SF46">
    <property type="entry name" value="RNA POLYMERASE SIGMA-70 FACTOR ECF SUBFAMILY"/>
    <property type="match status" value="1"/>
</dbReference>
<keyword evidence="3" id="KW-0731">Sigma factor</keyword>
<organism evidence="7 8">
    <name type="scientific">Arenibacter nanhaiticus</name>
    <dbReference type="NCBI Taxonomy" id="558155"/>
    <lineage>
        <taxon>Bacteria</taxon>
        <taxon>Pseudomonadati</taxon>
        <taxon>Bacteroidota</taxon>
        <taxon>Flavobacteriia</taxon>
        <taxon>Flavobacteriales</taxon>
        <taxon>Flavobacteriaceae</taxon>
        <taxon>Arenibacter</taxon>
    </lineage>
</organism>
<dbReference type="GO" id="GO:0003677">
    <property type="term" value="F:DNA binding"/>
    <property type="evidence" value="ECO:0007669"/>
    <property type="project" value="InterPro"/>
</dbReference>
<evidence type="ECO:0000259" key="6">
    <source>
        <dbReference type="Pfam" id="PF08281"/>
    </source>
</evidence>
<name>A0A1M6FBX1_9FLAO</name>
<dbReference type="Proteomes" id="UP000184231">
    <property type="component" value="Unassembled WGS sequence"/>
</dbReference>
<dbReference type="SUPFAM" id="SSF88946">
    <property type="entry name" value="Sigma2 domain of RNA polymerase sigma factors"/>
    <property type="match status" value="1"/>
</dbReference>
<dbReference type="InterPro" id="IPR014327">
    <property type="entry name" value="RNA_pol_sigma70_bacteroid"/>
</dbReference>
<dbReference type="InterPro" id="IPR036388">
    <property type="entry name" value="WH-like_DNA-bd_sf"/>
</dbReference>
<dbReference type="PANTHER" id="PTHR43133">
    <property type="entry name" value="RNA POLYMERASE ECF-TYPE SIGMA FACTO"/>
    <property type="match status" value="1"/>
</dbReference>
<protein>
    <submittedName>
        <fullName evidence="7">RNA polymerase sigma-70 factor, ECF subfamily</fullName>
    </submittedName>
</protein>
<dbReference type="InterPro" id="IPR014284">
    <property type="entry name" value="RNA_pol_sigma-70_dom"/>
</dbReference>
<evidence type="ECO:0000256" key="3">
    <source>
        <dbReference type="ARBA" id="ARBA00023082"/>
    </source>
</evidence>
<sequence>MDRIELNSEKQRFISFKSGDRHAFEFYFEFYFGKITGFCTQFLGDEDEAQNVAQEAFIKLWLNRGKIEKMSGVKSFLYTSAKTQCLDVLRHQAVKNRYKSFKLNECEIAFNREVLSSMNFDDVSFAELEALVEKTILKLPRKCKDVFLKSRYENKKNREIAEELNVSVKAVEANITRALKYLRVELSDYIVFLIFVIFDFFI</sequence>
<dbReference type="Pfam" id="PF04542">
    <property type="entry name" value="Sigma70_r2"/>
    <property type="match status" value="1"/>
</dbReference>
<feature type="domain" description="RNA polymerase sigma-70 region 2" evidence="5">
    <location>
        <begin position="33"/>
        <end position="93"/>
    </location>
</feature>
<dbReference type="GO" id="GO:0016987">
    <property type="term" value="F:sigma factor activity"/>
    <property type="evidence" value="ECO:0007669"/>
    <property type="project" value="UniProtKB-KW"/>
</dbReference>
<accession>A0A1M6FBX1</accession>
<dbReference type="InterPro" id="IPR013249">
    <property type="entry name" value="RNA_pol_sigma70_r4_t2"/>
</dbReference>
<dbReference type="RefSeq" id="WP_072764041.1">
    <property type="nucleotide sequence ID" value="NZ_FQYX01000008.1"/>
</dbReference>
<evidence type="ECO:0000259" key="5">
    <source>
        <dbReference type="Pfam" id="PF04542"/>
    </source>
</evidence>
<dbReference type="AlphaFoldDB" id="A0A1M6FBX1"/>
<reference evidence="7 8" key="1">
    <citation type="submission" date="2016-11" db="EMBL/GenBank/DDBJ databases">
        <authorList>
            <person name="Jaros S."/>
            <person name="Januszkiewicz K."/>
            <person name="Wedrychowicz H."/>
        </authorList>
    </citation>
    <scope>NUCLEOTIDE SEQUENCE [LARGE SCALE GENOMIC DNA]</scope>
    <source>
        <strain evidence="7 8">CGMCC 1.8863</strain>
    </source>
</reference>
<keyword evidence="8" id="KW-1185">Reference proteome</keyword>
<comment type="similarity">
    <text evidence="1">Belongs to the sigma-70 factor family. ECF subfamily.</text>
</comment>
<evidence type="ECO:0000256" key="2">
    <source>
        <dbReference type="ARBA" id="ARBA00023015"/>
    </source>
</evidence>